<protein>
    <submittedName>
        <fullName evidence="2">Uncharacterized protein</fullName>
    </submittedName>
</protein>
<feature type="compositionally biased region" description="Basic and acidic residues" evidence="1">
    <location>
        <begin position="41"/>
        <end position="51"/>
    </location>
</feature>
<feature type="region of interest" description="Disordered" evidence="1">
    <location>
        <begin position="17"/>
        <end position="117"/>
    </location>
</feature>
<gene>
    <name evidence="2" type="ORF">PG994_008270</name>
</gene>
<organism evidence="2 3">
    <name type="scientific">Apiospora phragmitis</name>
    <dbReference type="NCBI Taxonomy" id="2905665"/>
    <lineage>
        <taxon>Eukaryota</taxon>
        <taxon>Fungi</taxon>
        <taxon>Dikarya</taxon>
        <taxon>Ascomycota</taxon>
        <taxon>Pezizomycotina</taxon>
        <taxon>Sordariomycetes</taxon>
        <taxon>Xylariomycetidae</taxon>
        <taxon>Amphisphaeriales</taxon>
        <taxon>Apiosporaceae</taxon>
        <taxon>Apiospora</taxon>
    </lineage>
</organism>
<dbReference type="Proteomes" id="UP001480595">
    <property type="component" value="Unassembled WGS sequence"/>
</dbReference>
<name>A0ABR1USK1_9PEZI</name>
<proteinExistence type="predicted"/>
<dbReference type="GeneID" id="92092742"/>
<comment type="caution">
    <text evidence="2">The sequence shown here is derived from an EMBL/GenBank/DDBJ whole genome shotgun (WGS) entry which is preliminary data.</text>
</comment>
<accession>A0ABR1USK1</accession>
<dbReference type="RefSeq" id="XP_066715166.1">
    <property type="nucleotide sequence ID" value="XM_066859679.1"/>
</dbReference>
<sequence length="373" mass="41283">MPVSKAVKMEVDGVDYVVPTPEDASTPMPSDMPADITMPDADAKSVTKQELETVANNDGSMALPNPSRSATGKAEAHDLESKLGSNSTNAASGQRNSGDQLRAQNNGSVSSSQEYQDATKRIETLEMHLKERDDEAQKLKVNNHDLQEKWQEAETELEALKQQRLSVKSGMTEDIDDNHVKAEFTTLCGLIMKVARICFSGGPFRTQVIDHKRVLFEKIIPRWAGGYLGDKKTTKSLLLSCRATTLCASTWQRLTCKPAAKTGTSLEPKPQLGENKDIFVGELVELLSSYTDGMEECETKAHYTVRLGNRLYTDKYYGFNVKPASMRNLHPINGDSDEIVQLVVRPALLKFGDSEGEDYDVTTVLEKARVIYE</sequence>
<dbReference type="EMBL" id="JAQQWL010000008">
    <property type="protein sequence ID" value="KAK8061904.1"/>
    <property type="molecule type" value="Genomic_DNA"/>
</dbReference>
<evidence type="ECO:0000313" key="3">
    <source>
        <dbReference type="Proteomes" id="UP001480595"/>
    </source>
</evidence>
<reference evidence="2 3" key="1">
    <citation type="submission" date="2023-01" db="EMBL/GenBank/DDBJ databases">
        <title>Analysis of 21 Apiospora genomes using comparative genomics revels a genus with tremendous synthesis potential of carbohydrate active enzymes and secondary metabolites.</title>
        <authorList>
            <person name="Sorensen T."/>
        </authorList>
    </citation>
    <scope>NUCLEOTIDE SEQUENCE [LARGE SCALE GENOMIC DNA]</scope>
    <source>
        <strain evidence="2 3">CBS 135458</strain>
    </source>
</reference>
<evidence type="ECO:0000313" key="2">
    <source>
        <dbReference type="EMBL" id="KAK8061904.1"/>
    </source>
</evidence>
<keyword evidence="3" id="KW-1185">Reference proteome</keyword>
<feature type="compositionally biased region" description="Polar residues" evidence="1">
    <location>
        <begin position="83"/>
        <end position="116"/>
    </location>
</feature>
<evidence type="ECO:0000256" key="1">
    <source>
        <dbReference type="SAM" id="MobiDB-lite"/>
    </source>
</evidence>